<dbReference type="RefSeq" id="WP_141443739.1">
    <property type="nucleotide sequence ID" value="NZ_CP038231.1"/>
</dbReference>
<accession>A0A4Y6UDC8</accession>
<organism evidence="2 3">
    <name type="scientific">Formicincola oecophyllae</name>
    <dbReference type="NCBI Taxonomy" id="2558361"/>
    <lineage>
        <taxon>Bacteria</taxon>
        <taxon>Pseudomonadati</taxon>
        <taxon>Pseudomonadota</taxon>
        <taxon>Alphaproteobacteria</taxon>
        <taxon>Acetobacterales</taxon>
        <taxon>Acetobacteraceae</taxon>
        <taxon>Formicincola</taxon>
    </lineage>
</organism>
<evidence type="ECO:0000256" key="1">
    <source>
        <dbReference type="SAM" id="Phobius"/>
    </source>
</evidence>
<feature type="transmembrane region" description="Helical" evidence="1">
    <location>
        <begin position="56"/>
        <end position="73"/>
    </location>
</feature>
<evidence type="ECO:0000313" key="2">
    <source>
        <dbReference type="EMBL" id="QDH14035.1"/>
    </source>
</evidence>
<dbReference type="Proteomes" id="UP000318709">
    <property type="component" value="Chromosome"/>
</dbReference>
<keyword evidence="1" id="KW-0472">Membrane</keyword>
<keyword evidence="1" id="KW-1133">Transmembrane helix</keyword>
<proteinExistence type="predicted"/>
<name>A0A4Y6UDC8_9PROT</name>
<reference evidence="2 3" key="1">
    <citation type="submission" date="2019-03" db="EMBL/GenBank/DDBJ databases">
        <title>The complete genome sequence of Swingsia_sp. F3b2 LMG30590(T).</title>
        <authorList>
            <person name="Chua K.-O."/>
            <person name="Chan K.-G."/>
            <person name="See-Too W.-S."/>
        </authorList>
    </citation>
    <scope>NUCLEOTIDE SEQUENCE [LARGE SCALE GENOMIC DNA]</scope>
    <source>
        <strain evidence="2 3">F3b2</strain>
    </source>
</reference>
<dbReference type="KEGG" id="swf:E3E12_07420"/>
<sequence>MPASDLHHITPEQLENARALLQAVHASLSTTAGPVTINLINHDGDPHSLWDFFKDFGAVLATALLGWMTYRVGKQQKRHRRREQRH</sequence>
<keyword evidence="1" id="KW-0812">Transmembrane</keyword>
<gene>
    <name evidence="2" type="ORF">E3E12_07420</name>
</gene>
<dbReference type="AlphaFoldDB" id="A0A4Y6UDC8"/>
<protein>
    <submittedName>
        <fullName evidence="2">Uncharacterized protein</fullName>
    </submittedName>
</protein>
<evidence type="ECO:0000313" key="3">
    <source>
        <dbReference type="Proteomes" id="UP000318709"/>
    </source>
</evidence>
<dbReference type="EMBL" id="CP038231">
    <property type="protein sequence ID" value="QDH14035.1"/>
    <property type="molecule type" value="Genomic_DNA"/>
</dbReference>
<keyword evidence="3" id="KW-1185">Reference proteome</keyword>